<accession>A0A4U1IEX7</accession>
<dbReference type="AlphaFoldDB" id="A0A4U1IEX7"/>
<dbReference type="SUPFAM" id="SSF54427">
    <property type="entry name" value="NTF2-like"/>
    <property type="match status" value="1"/>
</dbReference>
<sequence>MNETIDFVRNVYRDVDAMDPRRLTAHLTPDCTFVFANADPVTGSAAIESHLRAFMEMFDGMTHEIDAAWRAGDVVISRLRVAYRRKDGIRKVYPAAVIWRMRGELIGEFTVFIDASTLFSAEA</sequence>
<comment type="caution">
    <text evidence="2">The sequence shown here is derived from an EMBL/GenBank/DDBJ whole genome shotgun (WGS) entry which is preliminary data.</text>
</comment>
<evidence type="ECO:0000313" key="2">
    <source>
        <dbReference type="EMBL" id="TKC92264.1"/>
    </source>
</evidence>
<dbReference type="EMBL" id="SWJE01000001">
    <property type="protein sequence ID" value="TKC92264.1"/>
    <property type="molecule type" value="Genomic_DNA"/>
</dbReference>
<reference evidence="2 3" key="1">
    <citation type="submission" date="2019-04" db="EMBL/GenBank/DDBJ databases">
        <title>Trinickia sp. 7GSK02, isolated from subtropical forest soil.</title>
        <authorList>
            <person name="Gao Z.-H."/>
            <person name="Qiu L.-H."/>
        </authorList>
    </citation>
    <scope>NUCLEOTIDE SEQUENCE [LARGE SCALE GENOMIC DNA]</scope>
    <source>
        <strain evidence="2 3">7GSK02</strain>
    </source>
</reference>
<protein>
    <submittedName>
        <fullName evidence="2">Nuclear transport factor 2 family protein</fullName>
    </submittedName>
</protein>
<keyword evidence="3" id="KW-1185">Reference proteome</keyword>
<proteinExistence type="predicted"/>
<evidence type="ECO:0000313" key="3">
    <source>
        <dbReference type="Proteomes" id="UP000305539"/>
    </source>
</evidence>
<dbReference type="OrthoDB" id="8759424at2"/>
<feature type="domain" description="SnoaL-like" evidence="1">
    <location>
        <begin position="8"/>
        <end position="106"/>
    </location>
</feature>
<dbReference type="RefSeq" id="WP_136892045.1">
    <property type="nucleotide sequence ID" value="NZ_SWJE01000001.1"/>
</dbReference>
<evidence type="ECO:0000259" key="1">
    <source>
        <dbReference type="Pfam" id="PF12680"/>
    </source>
</evidence>
<organism evidence="2 3">
    <name type="scientific">Trinickia terrae</name>
    <dbReference type="NCBI Taxonomy" id="2571161"/>
    <lineage>
        <taxon>Bacteria</taxon>
        <taxon>Pseudomonadati</taxon>
        <taxon>Pseudomonadota</taxon>
        <taxon>Betaproteobacteria</taxon>
        <taxon>Burkholderiales</taxon>
        <taxon>Burkholderiaceae</taxon>
        <taxon>Trinickia</taxon>
    </lineage>
</organism>
<dbReference type="InterPro" id="IPR037401">
    <property type="entry name" value="SnoaL-like"/>
</dbReference>
<dbReference type="Proteomes" id="UP000305539">
    <property type="component" value="Unassembled WGS sequence"/>
</dbReference>
<gene>
    <name evidence="2" type="ORF">FAZ69_00790</name>
</gene>
<dbReference type="InterPro" id="IPR032710">
    <property type="entry name" value="NTF2-like_dom_sf"/>
</dbReference>
<dbReference type="Gene3D" id="3.10.450.50">
    <property type="match status" value="1"/>
</dbReference>
<name>A0A4U1IEX7_9BURK</name>
<dbReference type="Pfam" id="PF12680">
    <property type="entry name" value="SnoaL_2"/>
    <property type="match status" value="1"/>
</dbReference>